<dbReference type="RefSeq" id="WP_262429759.1">
    <property type="nucleotide sequence ID" value="NZ_JACRTG010000018.1"/>
</dbReference>
<accession>A0A926EY09</accession>
<keyword evidence="2" id="KW-1185">Reference proteome</keyword>
<protein>
    <submittedName>
        <fullName evidence="1">Uncharacterized protein</fullName>
    </submittedName>
</protein>
<gene>
    <name evidence="1" type="ORF">H8707_08660</name>
</gene>
<name>A0A926EY09_9FIRM</name>
<evidence type="ECO:0000313" key="2">
    <source>
        <dbReference type="Proteomes" id="UP000601171"/>
    </source>
</evidence>
<evidence type="ECO:0000313" key="1">
    <source>
        <dbReference type="EMBL" id="MBC8588310.1"/>
    </source>
</evidence>
<dbReference type="Proteomes" id="UP000601171">
    <property type="component" value="Unassembled WGS sequence"/>
</dbReference>
<proteinExistence type="predicted"/>
<dbReference type="AlphaFoldDB" id="A0A926EY09"/>
<organism evidence="1 2">
    <name type="scientific">Paratissierella segnis</name>
    <dbReference type="NCBI Taxonomy" id="2763679"/>
    <lineage>
        <taxon>Bacteria</taxon>
        <taxon>Bacillati</taxon>
        <taxon>Bacillota</taxon>
        <taxon>Tissierellia</taxon>
        <taxon>Tissierellales</taxon>
        <taxon>Tissierellaceae</taxon>
        <taxon>Paratissierella</taxon>
    </lineage>
</organism>
<comment type="caution">
    <text evidence="1">The sequence shown here is derived from an EMBL/GenBank/DDBJ whole genome shotgun (WGS) entry which is preliminary data.</text>
</comment>
<reference evidence="1" key="1">
    <citation type="submission" date="2020-08" db="EMBL/GenBank/DDBJ databases">
        <title>Genome public.</title>
        <authorList>
            <person name="Liu C."/>
            <person name="Sun Q."/>
        </authorList>
    </citation>
    <scope>NUCLEOTIDE SEQUENCE</scope>
    <source>
        <strain evidence="1">BX21</strain>
    </source>
</reference>
<sequence length="136" mass="15867">MITELVNDTILSSYDYIKNAIPLITKLSDEFYQLPDNNSWKQLTNLFEGIQWIIQTLTQIDSINDLNSIINYEKWNEYVQAVSQLNEFIPELENSIINKDNILIGDLLLYEIVPTFENMLDKLQLLKPKAVKEDVN</sequence>
<dbReference type="EMBL" id="JACRTG010000018">
    <property type="protein sequence ID" value="MBC8588310.1"/>
    <property type="molecule type" value="Genomic_DNA"/>
</dbReference>